<dbReference type="AlphaFoldDB" id="A0A7C1FVK3"/>
<accession>A0A7C1FVK3</accession>
<dbReference type="NCBIfam" id="TIGR01444">
    <property type="entry name" value="fkbM_fam"/>
    <property type="match status" value="1"/>
</dbReference>
<dbReference type="Gene3D" id="3.40.50.150">
    <property type="entry name" value="Vaccinia Virus protein VP39"/>
    <property type="match status" value="1"/>
</dbReference>
<proteinExistence type="predicted"/>
<dbReference type="EMBL" id="DSMG01000142">
    <property type="protein sequence ID" value="HDX32551.1"/>
    <property type="molecule type" value="Genomic_DNA"/>
</dbReference>
<dbReference type="InterPro" id="IPR052514">
    <property type="entry name" value="SAM-dependent_MTase"/>
</dbReference>
<gene>
    <name evidence="2" type="ORF">ENQ20_13845</name>
</gene>
<dbReference type="PANTHER" id="PTHR34203:SF15">
    <property type="entry name" value="SLL1173 PROTEIN"/>
    <property type="match status" value="1"/>
</dbReference>
<comment type="caution">
    <text evidence="2">The sequence shown here is derived from an EMBL/GenBank/DDBJ whole genome shotgun (WGS) entry which is preliminary data.</text>
</comment>
<dbReference type="InterPro" id="IPR006342">
    <property type="entry name" value="FkbM_mtfrase"/>
</dbReference>
<reference evidence="2" key="1">
    <citation type="journal article" date="2020" name="mSystems">
        <title>Genome- and Community-Level Interaction Insights into Carbon Utilization and Element Cycling Functions of Hydrothermarchaeota in Hydrothermal Sediment.</title>
        <authorList>
            <person name="Zhou Z."/>
            <person name="Liu Y."/>
            <person name="Xu W."/>
            <person name="Pan J."/>
            <person name="Luo Z.H."/>
            <person name="Li M."/>
        </authorList>
    </citation>
    <scope>NUCLEOTIDE SEQUENCE [LARGE SCALE GENOMIC DNA]</scope>
    <source>
        <strain evidence="2">SpSt-289</strain>
    </source>
</reference>
<dbReference type="InterPro" id="IPR029063">
    <property type="entry name" value="SAM-dependent_MTases_sf"/>
</dbReference>
<dbReference type="PANTHER" id="PTHR34203">
    <property type="entry name" value="METHYLTRANSFERASE, FKBM FAMILY PROTEIN"/>
    <property type="match status" value="1"/>
</dbReference>
<sequence length="221" mass="24528">MRKFYAQFIRPGDLCFDVGAHVGNRLFIWKSLGARVVGIEPQPACIRLLQGWYGRSPQITLVEAAVGAEPGEATLFISASTPTVSTLSSQWMEAVQQSASFAHVRWDRTVTVRVTTLDELIRRFGEPVFCKIDVEGYELEALRGLSRPLPALSFEYIGAAKTVAIACVNYLALLGTYTFNWSQGEQHRWGSAHWLSAAEILQWLDGLTETSGSGDIYARRV</sequence>
<dbReference type="GO" id="GO:0032259">
    <property type="term" value="P:methylation"/>
    <property type="evidence" value="ECO:0007669"/>
    <property type="project" value="UniProtKB-KW"/>
</dbReference>
<dbReference type="Pfam" id="PF05050">
    <property type="entry name" value="Methyltransf_21"/>
    <property type="match status" value="1"/>
</dbReference>
<dbReference type="GO" id="GO:0008168">
    <property type="term" value="F:methyltransferase activity"/>
    <property type="evidence" value="ECO:0007669"/>
    <property type="project" value="UniProtKB-KW"/>
</dbReference>
<keyword evidence="2" id="KW-0489">Methyltransferase</keyword>
<feature type="domain" description="Methyltransferase FkbM" evidence="1">
    <location>
        <begin position="17"/>
        <end position="149"/>
    </location>
</feature>
<dbReference type="SUPFAM" id="SSF53335">
    <property type="entry name" value="S-adenosyl-L-methionine-dependent methyltransferases"/>
    <property type="match status" value="1"/>
</dbReference>
<protein>
    <submittedName>
        <fullName evidence="2">FkbM family methyltransferase</fullName>
    </submittedName>
</protein>
<evidence type="ECO:0000313" key="2">
    <source>
        <dbReference type="EMBL" id="HDX32551.1"/>
    </source>
</evidence>
<keyword evidence="2" id="KW-0808">Transferase</keyword>
<name>A0A7C1FVK3_9CHLR</name>
<evidence type="ECO:0000259" key="1">
    <source>
        <dbReference type="Pfam" id="PF05050"/>
    </source>
</evidence>
<organism evidence="2">
    <name type="scientific">Caldilinea aerophila</name>
    <dbReference type="NCBI Taxonomy" id="133453"/>
    <lineage>
        <taxon>Bacteria</taxon>
        <taxon>Bacillati</taxon>
        <taxon>Chloroflexota</taxon>
        <taxon>Caldilineae</taxon>
        <taxon>Caldilineales</taxon>
        <taxon>Caldilineaceae</taxon>
        <taxon>Caldilinea</taxon>
    </lineage>
</organism>